<protein>
    <recommendedName>
        <fullName evidence="4">Ankyrin repeat protein</fullName>
    </recommendedName>
</protein>
<evidence type="ECO:0000256" key="1">
    <source>
        <dbReference type="SAM" id="MobiDB-lite"/>
    </source>
</evidence>
<dbReference type="VEuPathDB" id="FungiDB:Z518_08071"/>
<dbReference type="GeneID" id="25296142"/>
<evidence type="ECO:0008006" key="4">
    <source>
        <dbReference type="Google" id="ProtNLM"/>
    </source>
</evidence>
<feature type="region of interest" description="Disordered" evidence="1">
    <location>
        <begin position="131"/>
        <end position="159"/>
    </location>
</feature>
<evidence type="ECO:0000313" key="2">
    <source>
        <dbReference type="EMBL" id="KIX02132.1"/>
    </source>
</evidence>
<sequence>MDIDLLQSLFDNHGVQGLLDSGLSLEEVLAYATLADHAPSIRDCLNAGAKITYEIMENAHIGGGYETYQLLVPAGLDVNHFGHPGGPLTEAVMAGDVAWITFLLQSGANPDVGPLAGSDALEIAIKEKLPLTAGGKPPNPQASLRSRDPETTKSFTLIS</sequence>
<name>A0A0D2FJL3_9EURO</name>
<gene>
    <name evidence="2" type="ORF">Z518_08071</name>
</gene>
<dbReference type="OrthoDB" id="194358at2759"/>
<dbReference type="RefSeq" id="XP_013269268.1">
    <property type="nucleotide sequence ID" value="XM_013413814.1"/>
</dbReference>
<dbReference type="SUPFAM" id="SSF48403">
    <property type="entry name" value="Ankyrin repeat"/>
    <property type="match status" value="1"/>
</dbReference>
<reference evidence="2 3" key="1">
    <citation type="submission" date="2015-01" db="EMBL/GenBank/DDBJ databases">
        <title>The Genome Sequence of Rhinocladiella mackenzie CBS 650.93.</title>
        <authorList>
            <consortium name="The Broad Institute Genomics Platform"/>
            <person name="Cuomo C."/>
            <person name="de Hoog S."/>
            <person name="Gorbushina A."/>
            <person name="Stielow B."/>
            <person name="Teixiera M."/>
            <person name="Abouelleil A."/>
            <person name="Chapman S.B."/>
            <person name="Priest M."/>
            <person name="Young S.K."/>
            <person name="Wortman J."/>
            <person name="Nusbaum C."/>
            <person name="Birren B."/>
        </authorList>
    </citation>
    <scope>NUCLEOTIDE SEQUENCE [LARGE SCALE GENOMIC DNA]</scope>
    <source>
        <strain evidence="2 3">CBS 650.93</strain>
    </source>
</reference>
<keyword evidence="3" id="KW-1185">Reference proteome</keyword>
<dbReference type="AlphaFoldDB" id="A0A0D2FJL3"/>
<dbReference type="InterPro" id="IPR036770">
    <property type="entry name" value="Ankyrin_rpt-contain_sf"/>
</dbReference>
<proteinExistence type="predicted"/>
<accession>A0A0D2FJL3</accession>
<evidence type="ECO:0000313" key="3">
    <source>
        <dbReference type="Proteomes" id="UP000053617"/>
    </source>
</evidence>
<dbReference type="Proteomes" id="UP000053617">
    <property type="component" value="Unassembled WGS sequence"/>
</dbReference>
<dbReference type="EMBL" id="KN847480">
    <property type="protein sequence ID" value="KIX02132.1"/>
    <property type="molecule type" value="Genomic_DNA"/>
</dbReference>
<organism evidence="2 3">
    <name type="scientific">Rhinocladiella mackenziei CBS 650.93</name>
    <dbReference type="NCBI Taxonomy" id="1442369"/>
    <lineage>
        <taxon>Eukaryota</taxon>
        <taxon>Fungi</taxon>
        <taxon>Dikarya</taxon>
        <taxon>Ascomycota</taxon>
        <taxon>Pezizomycotina</taxon>
        <taxon>Eurotiomycetes</taxon>
        <taxon>Chaetothyriomycetidae</taxon>
        <taxon>Chaetothyriales</taxon>
        <taxon>Herpotrichiellaceae</taxon>
        <taxon>Rhinocladiella</taxon>
    </lineage>
</organism>
<dbReference type="HOGENOM" id="CLU_1661773_0_0_1"/>
<dbReference type="Gene3D" id="1.25.40.20">
    <property type="entry name" value="Ankyrin repeat-containing domain"/>
    <property type="match status" value="1"/>
</dbReference>